<dbReference type="Pfam" id="PF24883">
    <property type="entry name" value="NPHP3_N"/>
    <property type="match status" value="1"/>
</dbReference>
<feature type="domain" description="Nephrocystin 3-like N-terminal" evidence="2">
    <location>
        <begin position="98"/>
        <end position="162"/>
    </location>
</feature>
<keyword evidence="4" id="KW-1185">Reference proteome</keyword>
<dbReference type="OrthoDB" id="5967843at2759"/>
<comment type="caution">
    <text evidence="3">The sequence shown here is derived from an EMBL/GenBank/DDBJ whole genome shotgun (WGS) entry which is preliminary data.</text>
</comment>
<dbReference type="Proteomes" id="UP000298030">
    <property type="component" value="Unassembled WGS sequence"/>
</dbReference>
<keyword evidence="1" id="KW-0677">Repeat</keyword>
<dbReference type="InterPro" id="IPR056884">
    <property type="entry name" value="NPHP3-like_N"/>
</dbReference>
<name>A0A4Y7TJT0_COPMI</name>
<gene>
    <name evidence="3" type="ORF">FA13DRAFT_76157</name>
</gene>
<protein>
    <recommendedName>
        <fullName evidence="2">Nephrocystin 3-like N-terminal domain-containing protein</fullName>
    </recommendedName>
</protein>
<proteinExistence type="predicted"/>
<dbReference type="EMBL" id="QPFP01000010">
    <property type="protein sequence ID" value="TEB34244.1"/>
    <property type="molecule type" value="Genomic_DNA"/>
</dbReference>
<evidence type="ECO:0000256" key="1">
    <source>
        <dbReference type="ARBA" id="ARBA00022737"/>
    </source>
</evidence>
<accession>A0A4Y7TJT0</accession>
<sequence length="232" mass="25383">MDEQEDQHVLQVELEDLKQPLGIVPAVLGHNTVRYAHNVNFGVNYGIINQNTTIRHSEKLDLFAVLNPVLDASHTRNLKVSPPNSACFPGTRLGVTKDIRAWADSGLIFDKHPHILWIYGYAGCGKSAIAQEVATYFRGKGRLAGDFFFFRGAGDRATVRRFANNHCKPACGSNAFEYSAHRGGDQGESRYSFIGNHLLAHPVPAASPRASSGGHPGSGGCVSPRQVFRYRP</sequence>
<dbReference type="AlphaFoldDB" id="A0A4Y7TJT0"/>
<evidence type="ECO:0000313" key="3">
    <source>
        <dbReference type="EMBL" id="TEB34244.1"/>
    </source>
</evidence>
<evidence type="ECO:0000259" key="2">
    <source>
        <dbReference type="Pfam" id="PF24883"/>
    </source>
</evidence>
<organism evidence="3 4">
    <name type="scientific">Coprinellus micaceus</name>
    <name type="common">Glistening ink-cap mushroom</name>
    <name type="synonym">Coprinus micaceus</name>
    <dbReference type="NCBI Taxonomy" id="71717"/>
    <lineage>
        <taxon>Eukaryota</taxon>
        <taxon>Fungi</taxon>
        <taxon>Dikarya</taxon>
        <taxon>Basidiomycota</taxon>
        <taxon>Agaricomycotina</taxon>
        <taxon>Agaricomycetes</taxon>
        <taxon>Agaricomycetidae</taxon>
        <taxon>Agaricales</taxon>
        <taxon>Agaricineae</taxon>
        <taxon>Psathyrellaceae</taxon>
        <taxon>Coprinellus</taxon>
    </lineage>
</organism>
<evidence type="ECO:0000313" key="4">
    <source>
        <dbReference type="Proteomes" id="UP000298030"/>
    </source>
</evidence>
<dbReference type="STRING" id="71717.A0A4Y7TJT0"/>
<reference evidence="3 4" key="1">
    <citation type="journal article" date="2019" name="Nat. Ecol. Evol.">
        <title>Megaphylogeny resolves global patterns of mushroom evolution.</title>
        <authorList>
            <person name="Varga T."/>
            <person name="Krizsan K."/>
            <person name="Foldi C."/>
            <person name="Dima B."/>
            <person name="Sanchez-Garcia M."/>
            <person name="Sanchez-Ramirez S."/>
            <person name="Szollosi G.J."/>
            <person name="Szarkandi J.G."/>
            <person name="Papp V."/>
            <person name="Albert L."/>
            <person name="Andreopoulos W."/>
            <person name="Angelini C."/>
            <person name="Antonin V."/>
            <person name="Barry K.W."/>
            <person name="Bougher N.L."/>
            <person name="Buchanan P."/>
            <person name="Buyck B."/>
            <person name="Bense V."/>
            <person name="Catcheside P."/>
            <person name="Chovatia M."/>
            <person name="Cooper J."/>
            <person name="Damon W."/>
            <person name="Desjardin D."/>
            <person name="Finy P."/>
            <person name="Geml J."/>
            <person name="Haridas S."/>
            <person name="Hughes K."/>
            <person name="Justo A."/>
            <person name="Karasinski D."/>
            <person name="Kautmanova I."/>
            <person name="Kiss B."/>
            <person name="Kocsube S."/>
            <person name="Kotiranta H."/>
            <person name="LaButti K.M."/>
            <person name="Lechner B.E."/>
            <person name="Liimatainen K."/>
            <person name="Lipzen A."/>
            <person name="Lukacs Z."/>
            <person name="Mihaltcheva S."/>
            <person name="Morgado L.N."/>
            <person name="Niskanen T."/>
            <person name="Noordeloos M.E."/>
            <person name="Ohm R.A."/>
            <person name="Ortiz-Santana B."/>
            <person name="Ovrebo C."/>
            <person name="Racz N."/>
            <person name="Riley R."/>
            <person name="Savchenko A."/>
            <person name="Shiryaev A."/>
            <person name="Soop K."/>
            <person name="Spirin V."/>
            <person name="Szebenyi C."/>
            <person name="Tomsovsky M."/>
            <person name="Tulloss R.E."/>
            <person name="Uehling J."/>
            <person name="Grigoriev I.V."/>
            <person name="Vagvolgyi C."/>
            <person name="Papp T."/>
            <person name="Martin F.M."/>
            <person name="Miettinen O."/>
            <person name="Hibbett D.S."/>
            <person name="Nagy L.G."/>
        </authorList>
    </citation>
    <scope>NUCLEOTIDE SEQUENCE [LARGE SCALE GENOMIC DNA]</scope>
    <source>
        <strain evidence="3 4">FP101781</strain>
    </source>
</reference>